<name>A0A9N8PWR7_CHRIL</name>
<evidence type="ECO:0000313" key="5">
    <source>
        <dbReference type="EMBL" id="CAD0195038.1"/>
    </source>
</evidence>
<dbReference type="GO" id="GO:0005576">
    <property type="term" value="C:extracellular region"/>
    <property type="evidence" value="ECO:0007669"/>
    <property type="project" value="UniProtKB-SubCell"/>
</dbReference>
<dbReference type="OrthoDB" id="823504at2759"/>
<evidence type="ECO:0000256" key="3">
    <source>
        <dbReference type="SAM" id="MobiDB-lite"/>
    </source>
</evidence>
<keyword evidence="4" id="KW-0732">Signal</keyword>
<dbReference type="PANTHER" id="PTHR11475:SF86">
    <property type="entry name" value="PEROXIDASE"/>
    <property type="match status" value="1"/>
</dbReference>
<dbReference type="PANTHER" id="PTHR11475">
    <property type="entry name" value="OXIDASE/PEROXIDASE"/>
    <property type="match status" value="1"/>
</dbReference>
<dbReference type="AlphaFoldDB" id="A0A9N8PWR7"/>
<reference evidence="5" key="1">
    <citation type="submission" date="2021-12" db="EMBL/GenBank/DDBJ databases">
        <authorList>
            <person name="King R."/>
        </authorList>
    </citation>
    <scope>NUCLEOTIDE SEQUENCE</scope>
</reference>
<dbReference type="Proteomes" id="UP001154114">
    <property type="component" value="Chromosome 2"/>
</dbReference>
<dbReference type="PRINTS" id="PR00457">
    <property type="entry name" value="ANPEROXIDASE"/>
</dbReference>
<keyword evidence="2" id="KW-0349">Heme</keyword>
<feature type="chain" id="PRO_5040281536" description="Peroxidase" evidence="4">
    <location>
        <begin position="19"/>
        <end position="671"/>
    </location>
</feature>
<evidence type="ECO:0000256" key="2">
    <source>
        <dbReference type="PIRSR" id="PIRSR619791-2"/>
    </source>
</evidence>
<dbReference type="GO" id="GO:0006979">
    <property type="term" value="P:response to oxidative stress"/>
    <property type="evidence" value="ECO:0007669"/>
    <property type="project" value="InterPro"/>
</dbReference>
<dbReference type="InterPro" id="IPR010255">
    <property type="entry name" value="Haem_peroxidase_sf"/>
</dbReference>
<keyword evidence="1" id="KW-0560">Oxidoreductase</keyword>
<protein>
    <recommendedName>
        <fullName evidence="7">Peroxidase</fullName>
    </recommendedName>
</protein>
<feature type="binding site" description="axial binding residue" evidence="2">
    <location>
        <position position="428"/>
    </location>
    <ligand>
        <name>heme b</name>
        <dbReference type="ChEBI" id="CHEBI:60344"/>
    </ligand>
    <ligandPart>
        <name>Fe</name>
        <dbReference type="ChEBI" id="CHEBI:18248"/>
    </ligandPart>
</feature>
<dbReference type="PROSITE" id="PS50292">
    <property type="entry name" value="PEROXIDASE_3"/>
    <property type="match status" value="1"/>
</dbReference>
<keyword evidence="2" id="KW-0408">Iron</keyword>
<evidence type="ECO:0000313" key="6">
    <source>
        <dbReference type="Proteomes" id="UP001154114"/>
    </source>
</evidence>
<gene>
    <name evidence="5" type="ORF">CINC_LOCUS5887</name>
</gene>
<evidence type="ECO:0008006" key="7">
    <source>
        <dbReference type="Google" id="ProtNLM"/>
    </source>
</evidence>
<accession>A0A9N8PWR7</accession>
<keyword evidence="2" id="KW-0479">Metal-binding</keyword>
<keyword evidence="6" id="KW-1185">Reference proteome</keyword>
<dbReference type="GO" id="GO:0020037">
    <property type="term" value="F:heme binding"/>
    <property type="evidence" value="ECO:0007669"/>
    <property type="project" value="InterPro"/>
</dbReference>
<dbReference type="InterPro" id="IPR037120">
    <property type="entry name" value="Haem_peroxidase_sf_animal"/>
</dbReference>
<feature type="signal peptide" evidence="4">
    <location>
        <begin position="1"/>
        <end position="18"/>
    </location>
</feature>
<evidence type="ECO:0000256" key="4">
    <source>
        <dbReference type="SAM" id="SignalP"/>
    </source>
</evidence>
<dbReference type="SUPFAM" id="SSF48113">
    <property type="entry name" value="Heme-dependent peroxidases"/>
    <property type="match status" value="1"/>
</dbReference>
<evidence type="ECO:0000256" key="1">
    <source>
        <dbReference type="ARBA" id="ARBA00022559"/>
    </source>
</evidence>
<proteinExistence type="predicted"/>
<dbReference type="Gene3D" id="1.10.640.10">
    <property type="entry name" value="Haem peroxidase domain superfamily, animal type"/>
    <property type="match status" value="1"/>
</dbReference>
<feature type="region of interest" description="Disordered" evidence="3">
    <location>
        <begin position="112"/>
        <end position="137"/>
    </location>
</feature>
<dbReference type="Pfam" id="PF03098">
    <property type="entry name" value="An_peroxidase"/>
    <property type="match status" value="1"/>
</dbReference>
<dbReference type="GO" id="GO:0004601">
    <property type="term" value="F:peroxidase activity"/>
    <property type="evidence" value="ECO:0007669"/>
    <property type="project" value="UniProtKB-KW"/>
</dbReference>
<dbReference type="GO" id="GO:0046872">
    <property type="term" value="F:metal ion binding"/>
    <property type="evidence" value="ECO:0007669"/>
    <property type="project" value="UniProtKB-KW"/>
</dbReference>
<dbReference type="EMBL" id="LR824005">
    <property type="protein sequence ID" value="CAD0195038.1"/>
    <property type="molecule type" value="Genomic_DNA"/>
</dbReference>
<keyword evidence="1" id="KW-0575">Peroxidase</keyword>
<dbReference type="InterPro" id="IPR019791">
    <property type="entry name" value="Haem_peroxidase_animal"/>
</dbReference>
<organism evidence="5 6">
    <name type="scientific">Chrysodeixis includens</name>
    <name type="common">Soybean looper</name>
    <name type="synonym">Pseudoplusia includens</name>
    <dbReference type="NCBI Taxonomy" id="689277"/>
    <lineage>
        <taxon>Eukaryota</taxon>
        <taxon>Metazoa</taxon>
        <taxon>Ecdysozoa</taxon>
        <taxon>Arthropoda</taxon>
        <taxon>Hexapoda</taxon>
        <taxon>Insecta</taxon>
        <taxon>Pterygota</taxon>
        <taxon>Neoptera</taxon>
        <taxon>Endopterygota</taxon>
        <taxon>Lepidoptera</taxon>
        <taxon>Glossata</taxon>
        <taxon>Ditrysia</taxon>
        <taxon>Noctuoidea</taxon>
        <taxon>Noctuidae</taxon>
        <taxon>Plusiinae</taxon>
        <taxon>Chrysodeixis</taxon>
    </lineage>
</organism>
<sequence>MNNSFLILIFVVLCSVRAQELPLFGPGPELFPGLIPGPEVLPPEGDKGVTEQVPITGKTVEGEVPVIYDAYFGKPITLKRRNFLDNVLNGTILCTVAVRPCNKKEGRRVDGTCTNPKYPSRGAEKTPLPRLLPAQYGPGNTLRPARDGSELPSARFLRTSLLGDGYFRDHHFSTLATHFQVASAADNVDLLYLLRYTIVSDCCLGNTPNRVNPLCIPISVPEDDPFLQPAGIRCLNLTRIITYQDVGCLPNSLPAERYSIATPLLDLGLVYGNTELRSRLVRANQGGLLAFRMEGDREVPNGNSPLCLGNSANETSCYNYGDDYQANLLPGIYLTTMWFFREHNRLARRLAKINPCWGDEKLFQTARQINIAEWQYIFYYELMPEILGRKNALEKGIIYETDGYVNDFDPHQEPGVIREYIVGTRWFHTYQPGRLDMYSKKQYQSSISAPLLTLRSGYLANNDSEAQLTEGCYIQPADKFDDYVLAPDLVQRVIPRLRASDVSATDFMRGRDAGFPPYNHYRKFCGLKPAKTWEDLHDTIDPDKVEILSRIYDEVEDVELMVAIYVERFIPGAFLGPTLYCIMVHNLLLWRQSDKFFFEHGGFPAALTIPQLNQIRQTSIARVLCDNGDDVKHIQPAAFFRQGPWNTPVPCQEIKGINLDKWRDRSCTRRK</sequence>